<dbReference type="PRINTS" id="PR00107">
    <property type="entry name" value="PHOSPHOCPHPR"/>
</dbReference>
<organism evidence="3 4">
    <name type="scientific">Terrilactibacillus laevilacticus</name>
    <dbReference type="NCBI Taxonomy" id="1380157"/>
    <lineage>
        <taxon>Bacteria</taxon>
        <taxon>Bacillati</taxon>
        <taxon>Bacillota</taxon>
        <taxon>Bacilli</taxon>
        <taxon>Bacillales</taxon>
        <taxon>Bacillaceae</taxon>
        <taxon>Terrilactibacillus</taxon>
    </lineage>
</organism>
<dbReference type="Gene3D" id="3.30.1340.10">
    <property type="entry name" value="HPr-like"/>
    <property type="match status" value="1"/>
</dbReference>
<dbReference type="EMBL" id="JBHUMR010000014">
    <property type="protein sequence ID" value="MFD2617760.1"/>
    <property type="molecule type" value="Genomic_DNA"/>
</dbReference>
<gene>
    <name evidence="3" type="ORF">ACFSTF_10625</name>
</gene>
<dbReference type="Proteomes" id="UP001597458">
    <property type="component" value="Unassembled WGS sequence"/>
</dbReference>
<dbReference type="InterPro" id="IPR035895">
    <property type="entry name" value="HPr-like_sf"/>
</dbReference>
<dbReference type="NCBIfam" id="TIGR01003">
    <property type="entry name" value="PTS_HPr_family"/>
    <property type="match status" value="1"/>
</dbReference>
<sequence>MEEKTAYIAIPGGLQARAAAQFVQEANQYHSDLFLEYQSVRVNAKSIMGIMSLALSEGTQVKVVAEGNDEAVAAQALVNFITNS</sequence>
<dbReference type="PROSITE" id="PS51350">
    <property type="entry name" value="PTS_HPR_DOM"/>
    <property type="match status" value="1"/>
</dbReference>
<dbReference type="InterPro" id="IPR002114">
    <property type="entry name" value="PTS_HPr_Ser_P_site"/>
</dbReference>
<keyword evidence="4" id="KW-1185">Reference proteome</keyword>
<evidence type="ECO:0000256" key="1">
    <source>
        <dbReference type="ARBA" id="ARBA00010736"/>
    </source>
</evidence>
<name>A0ABW5PS77_9BACI</name>
<proteinExistence type="inferred from homology"/>
<evidence type="ECO:0000313" key="3">
    <source>
        <dbReference type="EMBL" id="MFD2617760.1"/>
    </source>
</evidence>
<protein>
    <submittedName>
        <fullName evidence="3">HPr family phosphocarrier protein</fullName>
    </submittedName>
</protein>
<dbReference type="PANTHER" id="PTHR33705:SF5">
    <property type="entry name" value="HPR-LIKE PROTEIN CRH"/>
    <property type="match status" value="1"/>
</dbReference>
<reference evidence="4" key="1">
    <citation type="journal article" date="2019" name="Int. J. Syst. Evol. Microbiol.">
        <title>The Global Catalogue of Microorganisms (GCM) 10K type strain sequencing project: providing services to taxonomists for standard genome sequencing and annotation.</title>
        <authorList>
            <consortium name="The Broad Institute Genomics Platform"/>
            <consortium name="The Broad Institute Genome Sequencing Center for Infectious Disease"/>
            <person name="Wu L."/>
            <person name="Ma J."/>
        </authorList>
    </citation>
    <scope>NUCLEOTIDE SEQUENCE [LARGE SCALE GENOMIC DNA]</scope>
    <source>
        <strain evidence="4">TISTR 2241</strain>
    </source>
</reference>
<dbReference type="InterPro" id="IPR050399">
    <property type="entry name" value="HPr"/>
</dbReference>
<dbReference type="CDD" id="cd00367">
    <property type="entry name" value="PTS-HPr_like"/>
    <property type="match status" value="1"/>
</dbReference>
<comment type="similarity">
    <text evidence="1">Belongs to the HPr family.</text>
</comment>
<accession>A0ABW5PS77</accession>
<dbReference type="SUPFAM" id="SSF55594">
    <property type="entry name" value="HPr-like"/>
    <property type="match status" value="1"/>
</dbReference>
<dbReference type="InterPro" id="IPR000032">
    <property type="entry name" value="HPr-like"/>
</dbReference>
<dbReference type="Pfam" id="PF00381">
    <property type="entry name" value="PTS-HPr"/>
    <property type="match status" value="1"/>
</dbReference>
<feature type="domain" description="HPr" evidence="2">
    <location>
        <begin position="1"/>
        <end position="84"/>
    </location>
</feature>
<dbReference type="PANTHER" id="PTHR33705">
    <property type="entry name" value="PHOSPHOCARRIER PROTEIN HPR"/>
    <property type="match status" value="1"/>
</dbReference>
<dbReference type="PROSITE" id="PS00589">
    <property type="entry name" value="PTS_HPR_SER"/>
    <property type="match status" value="1"/>
</dbReference>
<comment type="caution">
    <text evidence="3">The sequence shown here is derived from an EMBL/GenBank/DDBJ whole genome shotgun (WGS) entry which is preliminary data.</text>
</comment>
<evidence type="ECO:0000313" key="4">
    <source>
        <dbReference type="Proteomes" id="UP001597458"/>
    </source>
</evidence>
<evidence type="ECO:0000259" key="2">
    <source>
        <dbReference type="PROSITE" id="PS51350"/>
    </source>
</evidence>
<dbReference type="RefSeq" id="WP_141190251.1">
    <property type="nucleotide sequence ID" value="NZ_JBHUMR010000014.1"/>
</dbReference>